<dbReference type="SUPFAM" id="SSF53474">
    <property type="entry name" value="alpha/beta-Hydrolases"/>
    <property type="match status" value="1"/>
</dbReference>
<dbReference type="EMBL" id="QPFP01000118">
    <property type="protein sequence ID" value="TEB21201.1"/>
    <property type="molecule type" value="Genomic_DNA"/>
</dbReference>
<dbReference type="InterPro" id="IPR029058">
    <property type="entry name" value="AB_hydrolase_fold"/>
</dbReference>
<keyword evidence="12" id="KW-1185">Reference proteome</keyword>
<protein>
    <recommendedName>
        <fullName evidence="3">Acyl-protein thioesterase 1</fullName>
        <ecNumber evidence="2">3.1.2.22</ecNumber>
    </recommendedName>
    <alternativeName>
        <fullName evidence="8">Palmitoyl-protein hydrolase</fullName>
    </alternativeName>
</protein>
<evidence type="ECO:0000256" key="1">
    <source>
        <dbReference type="ARBA" id="ARBA00006499"/>
    </source>
</evidence>
<dbReference type="OrthoDB" id="2418081at2759"/>
<reference evidence="11 12" key="1">
    <citation type="journal article" date="2019" name="Nat. Ecol. Evol.">
        <title>Megaphylogeny resolves global patterns of mushroom evolution.</title>
        <authorList>
            <person name="Varga T."/>
            <person name="Krizsan K."/>
            <person name="Foldi C."/>
            <person name="Dima B."/>
            <person name="Sanchez-Garcia M."/>
            <person name="Sanchez-Ramirez S."/>
            <person name="Szollosi G.J."/>
            <person name="Szarkandi J.G."/>
            <person name="Papp V."/>
            <person name="Albert L."/>
            <person name="Andreopoulos W."/>
            <person name="Angelini C."/>
            <person name="Antonin V."/>
            <person name="Barry K.W."/>
            <person name="Bougher N.L."/>
            <person name="Buchanan P."/>
            <person name="Buyck B."/>
            <person name="Bense V."/>
            <person name="Catcheside P."/>
            <person name="Chovatia M."/>
            <person name="Cooper J."/>
            <person name="Damon W."/>
            <person name="Desjardin D."/>
            <person name="Finy P."/>
            <person name="Geml J."/>
            <person name="Haridas S."/>
            <person name="Hughes K."/>
            <person name="Justo A."/>
            <person name="Karasinski D."/>
            <person name="Kautmanova I."/>
            <person name="Kiss B."/>
            <person name="Kocsube S."/>
            <person name="Kotiranta H."/>
            <person name="LaButti K.M."/>
            <person name="Lechner B.E."/>
            <person name="Liimatainen K."/>
            <person name="Lipzen A."/>
            <person name="Lukacs Z."/>
            <person name="Mihaltcheva S."/>
            <person name="Morgado L.N."/>
            <person name="Niskanen T."/>
            <person name="Noordeloos M.E."/>
            <person name="Ohm R.A."/>
            <person name="Ortiz-Santana B."/>
            <person name="Ovrebo C."/>
            <person name="Racz N."/>
            <person name="Riley R."/>
            <person name="Savchenko A."/>
            <person name="Shiryaev A."/>
            <person name="Soop K."/>
            <person name="Spirin V."/>
            <person name="Szebenyi C."/>
            <person name="Tomsovsky M."/>
            <person name="Tulloss R.E."/>
            <person name="Uehling J."/>
            <person name="Grigoriev I.V."/>
            <person name="Vagvolgyi C."/>
            <person name="Papp T."/>
            <person name="Martin F.M."/>
            <person name="Miettinen O."/>
            <person name="Hibbett D.S."/>
            <person name="Nagy L.G."/>
        </authorList>
    </citation>
    <scope>NUCLEOTIDE SEQUENCE [LARGE SCALE GENOMIC DNA]</scope>
    <source>
        <strain evidence="11 12">FP101781</strain>
    </source>
</reference>
<dbReference type="Pfam" id="PF02230">
    <property type="entry name" value="Abhydrolase_2"/>
    <property type="match status" value="1"/>
</dbReference>
<evidence type="ECO:0000313" key="12">
    <source>
        <dbReference type="Proteomes" id="UP000298030"/>
    </source>
</evidence>
<evidence type="ECO:0000256" key="4">
    <source>
        <dbReference type="ARBA" id="ARBA00022487"/>
    </source>
</evidence>
<evidence type="ECO:0000256" key="9">
    <source>
        <dbReference type="ARBA" id="ARBA00047337"/>
    </source>
</evidence>
<feature type="domain" description="Phospholipase/carboxylesterase/thioesterase" evidence="10">
    <location>
        <begin position="2"/>
        <end position="211"/>
    </location>
</feature>
<gene>
    <name evidence="11" type="ORF">FA13DRAFT_1643262</name>
</gene>
<sequence length="216" mass="23603">MPHRATVIFAHGMGQSNATWQMAFAKALAPQFPSVQWLLPQAPLRRVSINQGMLRPSWFDIWRLPPHPSEYDEQAITESISAIEDLILNQIHSGIEAKRIFLMGFSQGAALSLCVGLTTLNELGGIISMSGWLPPAYRSHITLGPSFPILWCHGTDDREIPISYGRDAVEFIKALPGSDGSRGNGVVIRTYSGLKHAINDAELADIAAFLGAQLQS</sequence>
<keyword evidence="6" id="KW-0276">Fatty acid metabolism</keyword>
<organism evidence="11 12">
    <name type="scientific">Coprinellus micaceus</name>
    <name type="common">Glistening ink-cap mushroom</name>
    <name type="synonym">Coprinus micaceus</name>
    <dbReference type="NCBI Taxonomy" id="71717"/>
    <lineage>
        <taxon>Eukaryota</taxon>
        <taxon>Fungi</taxon>
        <taxon>Dikarya</taxon>
        <taxon>Basidiomycota</taxon>
        <taxon>Agaricomycotina</taxon>
        <taxon>Agaricomycetes</taxon>
        <taxon>Agaricomycetidae</taxon>
        <taxon>Agaricales</taxon>
        <taxon>Agaricineae</taxon>
        <taxon>Psathyrellaceae</taxon>
        <taxon>Coprinellus</taxon>
    </lineage>
</organism>
<comment type="function">
    <text evidence="7">Hydrolyzes fatty acids from S-acylated cysteine residues in proteins with a strong preference for palmitoylated G-alpha proteins over other acyl substrates. Mediates the deacylation of G-alpha proteins such as GPA1 in vivo, but has weak or no activity toward palmitoylated Ras proteins. Has weak lysophospholipase activity in vitro; however such activity may not exist in vivo.</text>
</comment>
<dbReference type="EC" id="3.1.2.22" evidence="2"/>
<dbReference type="Proteomes" id="UP000298030">
    <property type="component" value="Unassembled WGS sequence"/>
</dbReference>
<evidence type="ECO:0000256" key="7">
    <source>
        <dbReference type="ARBA" id="ARBA00029392"/>
    </source>
</evidence>
<evidence type="ECO:0000256" key="5">
    <source>
        <dbReference type="ARBA" id="ARBA00022801"/>
    </source>
</evidence>
<evidence type="ECO:0000313" key="11">
    <source>
        <dbReference type="EMBL" id="TEB21201.1"/>
    </source>
</evidence>
<dbReference type="InterPro" id="IPR050565">
    <property type="entry name" value="LYPA1-2/EST-like"/>
</dbReference>
<evidence type="ECO:0000256" key="3">
    <source>
        <dbReference type="ARBA" id="ARBA00014923"/>
    </source>
</evidence>
<proteinExistence type="inferred from homology"/>
<keyword evidence="5" id="KW-0378">Hydrolase</keyword>
<dbReference type="PANTHER" id="PTHR10655">
    <property type="entry name" value="LYSOPHOSPHOLIPASE-RELATED"/>
    <property type="match status" value="1"/>
</dbReference>
<dbReference type="AlphaFoldDB" id="A0A4Y7SHI8"/>
<dbReference type="Gene3D" id="3.40.50.1820">
    <property type="entry name" value="alpha/beta hydrolase"/>
    <property type="match status" value="1"/>
</dbReference>
<accession>A0A4Y7SHI8</accession>
<dbReference type="GO" id="GO:0052689">
    <property type="term" value="F:carboxylic ester hydrolase activity"/>
    <property type="evidence" value="ECO:0007669"/>
    <property type="project" value="UniProtKB-KW"/>
</dbReference>
<dbReference type="InterPro" id="IPR003140">
    <property type="entry name" value="PLipase/COase/thioEstase"/>
</dbReference>
<dbReference type="GO" id="GO:0006631">
    <property type="term" value="P:fatty acid metabolic process"/>
    <property type="evidence" value="ECO:0007669"/>
    <property type="project" value="UniProtKB-KW"/>
</dbReference>
<dbReference type="PANTHER" id="PTHR10655:SF17">
    <property type="entry name" value="LYSOPHOSPHOLIPASE-LIKE PROTEIN 1"/>
    <property type="match status" value="1"/>
</dbReference>
<keyword evidence="4" id="KW-0719">Serine esterase</keyword>
<evidence type="ECO:0000259" key="10">
    <source>
        <dbReference type="Pfam" id="PF02230"/>
    </source>
</evidence>
<dbReference type="STRING" id="71717.A0A4Y7SHI8"/>
<comment type="caution">
    <text evidence="11">The sequence shown here is derived from an EMBL/GenBank/DDBJ whole genome shotgun (WGS) entry which is preliminary data.</text>
</comment>
<dbReference type="GO" id="GO:0005737">
    <property type="term" value="C:cytoplasm"/>
    <property type="evidence" value="ECO:0007669"/>
    <property type="project" value="TreeGrafter"/>
</dbReference>
<evidence type="ECO:0000256" key="8">
    <source>
        <dbReference type="ARBA" id="ARBA00031195"/>
    </source>
</evidence>
<comment type="similarity">
    <text evidence="1">Belongs to the AB hydrolase superfamily. AB hydrolase 2 family.</text>
</comment>
<evidence type="ECO:0000256" key="2">
    <source>
        <dbReference type="ARBA" id="ARBA00012423"/>
    </source>
</evidence>
<evidence type="ECO:0000256" key="6">
    <source>
        <dbReference type="ARBA" id="ARBA00022832"/>
    </source>
</evidence>
<dbReference type="GO" id="GO:0008474">
    <property type="term" value="F:palmitoyl-(protein) hydrolase activity"/>
    <property type="evidence" value="ECO:0007669"/>
    <property type="project" value="UniProtKB-EC"/>
</dbReference>
<name>A0A4Y7SHI8_COPMI</name>
<keyword evidence="6" id="KW-0443">Lipid metabolism</keyword>
<comment type="catalytic activity">
    <reaction evidence="9">
        <text>S-hexadecanoyl-L-cysteinyl-[protein] + H2O = L-cysteinyl-[protein] + hexadecanoate + H(+)</text>
        <dbReference type="Rhea" id="RHEA:19233"/>
        <dbReference type="Rhea" id="RHEA-COMP:10131"/>
        <dbReference type="Rhea" id="RHEA-COMP:11032"/>
        <dbReference type="ChEBI" id="CHEBI:7896"/>
        <dbReference type="ChEBI" id="CHEBI:15377"/>
        <dbReference type="ChEBI" id="CHEBI:15378"/>
        <dbReference type="ChEBI" id="CHEBI:29950"/>
        <dbReference type="ChEBI" id="CHEBI:74151"/>
        <dbReference type="EC" id="3.1.2.22"/>
    </reaction>
</comment>